<evidence type="ECO:0000313" key="1">
    <source>
        <dbReference type="EMBL" id="WPA92842.1"/>
    </source>
</evidence>
<sequence length="155" mass="16612">MDGHTYKYDPKTKGITSDNLDKSMWVDFGQGELAVKTEAGGLLSISLGEKNFGHLTYRPGATRPTGMEKETFTLTLTDNDGTNGKSSITVDISKLKESGNTSLNDTDLTALKLFSPESAMELHGVDTDVNATSSHSTGFMNSSLDALQETQSAII</sequence>
<dbReference type="RefSeq" id="WP_318626865.1">
    <property type="nucleotide sequence ID" value="NZ_CP135990.1"/>
</dbReference>
<evidence type="ECO:0000313" key="2">
    <source>
        <dbReference type="Proteomes" id="UP001302443"/>
    </source>
</evidence>
<reference evidence="1 2" key="1">
    <citation type="submission" date="2023-09" db="EMBL/GenBank/DDBJ databases">
        <title>Genomic Revisitation and Reclassification of the Genus Providencia.</title>
        <authorList>
            <person name="Dong X."/>
        </authorList>
    </citation>
    <scope>NUCLEOTIDE SEQUENCE [LARGE SCALE GENOMIC DNA]</scope>
    <source>
        <strain evidence="1 2">D4759</strain>
    </source>
</reference>
<accession>A0ABZ0N393</accession>
<gene>
    <name evidence="1" type="ORF">QS795_003410</name>
</gene>
<organism evidence="1 2">
    <name type="scientific">Providencia zhijiangensis</name>
    <dbReference type="NCBI Taxonomy" id="3053982"/>
    <lineage>
        <taxon>Bacteria</taxon>
        <taxon>Pseudomonadati</taxon>
        <taxon>Pseudomonadota</taxon>
        <taxon>Gammaproteobacteria</taxon>
        <taxon>Enterobacterales</taxon>
        <taxon>Morganellaceae</taxon>
        <taxon>Providencia</taxon>
    </lineage>
</organism>
<proteinExistence type="predicted"/>
<dbReference type="EMBL" id="CP135990">
    <property type="protein sequence ID" value="WPA92842.1"/>
    <property type="molecule type" value="Genomic_DNA"/>
</dbReference>
<keyword evidence="2" id="KW-1185">Reference proteome</keyword>
<dbReference type="Proteomes" id="UP001302443">
    <property type="component" value="Chromosome"/>
</dbReference>
<protein>
    <submittedName>
        <fullName evidence="1">Uncharacterized protein</fullName>
    </submittedName>
</protein>
<name>A0ABZ0N393_9GAMM</name>